<dbReference type="FunFam" id="3.40.630.30:FF:000026">
    <property type="entry name" value="Phosphinothricin acetyltransferase"/>
    <property type="match status" value="1"/>
</dbReference>
<dbReference type="AlphaFoldDB" id="A0A2S9IU00"/>
<evidence type="ECO:0000256" key="2">
    <source>
        <dbReference type="ARBA" id="ARBA00023315"/>
    </source>
</evidence>
<sequence>MMPRIRHATEADLPAILAIYNDAVEHTTAIWNEKLVDLEDRRAWLKTRNESGFPVLVAERDGRTIGYASYGAFRPFDGYRHTAELSLYVDKSARGGGVGRLLLSELIEEAKRRNVHVLVAGIEAGNAASIGLHTSLGFKETGRLAEVGRKFDRWLDLVLMQRIL</sequence>
<comment type="catalytic activity">
    <reaction evidence="3">
        <text>L-methionine sulfoximine + acetyl-CoA = N-acetyl-L-methionine sulfoximine + CoA + H(+)</text>
        <dbReference type="Rhea" id="RHEA:47660"/>
        <dbReference type="ChEBI" id="CHEBI:15378"/>
        <dbReference type="ChEBI" id="CHEBI:57287"/>
        <dbReference type="ChEBI" id="CHEBI:57288"/>
        <dbReference type="ChEBI" id="CHEBI:87826"/>
        <dbReference type="ChEBI" id="CHEBI:87827"/>
    </reaction>
</comment>
<organism evidence="6 7">
    <name type="scientific">Phyllobacterium phragmitis</name>
    <dbReference type="NCBI Taxonomy" id="2670329"/>
    <lineage>
        <taxon>Bacteria</taxon>
        <taxon>Pseudomonadati</taxon>
        <taxon>Pseudomonadota</taxon>
        <taxon>Alphaproteobacteria</taxon>
        <taxon>Hyphomicrobiales</taxon>
        <taxon>Phyllobacteriaceae</taxon>
        <taxon>Phyllobacterium</taxon>
    </lineage>
</organism>
<gene>
    <name evidence="6" type="ORF">C5748_09235</name>
</gene>
<evidence type="ECO:0000259" key="5">
    <source>
        <dbReference type="PROSITE" id="PS51186"/>
    </source>
</evidence>
<dbReference type="PANTHER" id="PTHR43072:SF23">
    <property type="entry name" value="UPF0039 PROTEIN C11D3.02C"/>
    <property type="match status" value="1"/>
</dbReference>
<proteinExistence type="predicted"/>
<dbReference type="PROSITE" id="PS51186">
    <property type="entry name" value="GNAT"/>
    <property type="match status" value="1"/>
</dbReference>
<dbReference type="Gene3D" id="3.40.630.30">
    <property type="match status" value="1"/>
</dbReference>
<evidence type="ECO:0000256" key="4">
    <source>
        <dbReference type="ARBA" id="ARBA00051334"/>
    </source>
</evidence>
<dbReference type="Proteomes" id="UP000239434">
    <property type="component" value="Unassembled WGS sequence"/>
</dbReference>
<feature type="domain" description="N-acetyltransferase" evidence="5">
    <location>
        <begin position="3"/>
        <end position="164"/>
    </location>
</feature>
<dbReference type="InterPro" id="IPR016181">
    <property type="entry name" value="Acyl_CoA_acyltransferase"/>
</dbReference>
<keyword evidence="2" id="KW-0012">Acyltransferase</keyword>
<dbReference type="EMBL" id="PVBR01000005">
    <property type="protein sequence ID" value="PRD44012.1"/>
    <property type="molecule type" value="Genomic_DNA"/>
</dbReference>
<accession>A0A2S9IU00</accession>
<dbReference type="Pfam" id="PF13420">
    <property type="entry name" value="Acetyltransf_4"/>
    <property type="match status" value="1"/>
</dbReference>
<evidence type="ECO:0000256" key="3">
    <source>
        <dbReference type="ARBA" id="ARBA00050603"/>
    </source>
</evidence>
<name>A0A2S9IU00_9HYPH</name>
<keyword evidence="1 6" id="KW-0808">Transferase</keyword>
<keyword evidence="7" id="KW-1185">Reference proteome</keyword>
<evidence type="ECO:0000256" key="1">
    <source>
        <dbReference type="ARBA" id="ARBA00022679"/>
    </source>
</evidence>
<dbReference type="GO" id="GO:0016747">
    <property type="term" value="F:acyltransferase activity, transferring groups other than amino-acyl groups"/>
    <property type="evidence" value="ECO:0007669"/>
    <property type="project" value="InterPro"/>
</dbReference>
<evidence type="ECO:0000313" key="6">
    <source>
        <dbReference type="EMBL" id="PRD44012.1"/>
    </source>
</evidence>
<evidence type="ECO:0000313" key="7">
    <source>
        <dbReference type="Proteomes" id="UP000239434"/>
    </source>
</evidence>
<dbReference type="InterPro" id="IPR000182">
    <property type="entry name" value="GNAT_dom"/>
</dbReference>
<dbReference type="CDD" id="cd04301">
    <property type="entry name" value="NAT_SF"/>
    <property type="match status" value="1"/>
</dbReference>
<comment type="caution">
    <text evidence="6">The sequence shown here is derived from an EMBL/GenBank/DDBJ whole genome shotgun (WGS) entry which is preliminary data.</text>
</comment>
<dbReference type="PANTHER" id="PTHR43072">
    <property type="entry name" value="N-ACETYLTRANSFERASE"/>
    <property type="match status" value="1"/>
</dbReference>
<comment type="catalytic activity">
    <reaction evidence="4">
        <text>L-methionine sulfone + acetyl-CoA = N-acetyl-L-methionine sulfone + CoA + H(+)</text>
        <dbReference type="Rhea" id="RHEA:47656"/>
        <dbReference type="ChEBI" id="CHEBI:15378"/>
        <dbReference type="ChEBI" id="CHEBI:57287"/>
        <dbReference type="ChEBI" id="CHEBI:57288"/>
        <dbReference type="ChEBI" id="CHEBI:87824"/>
        <dbReference type="ChEBI" id="CHEBI:87825"/>
    </reaction>
</comment>
<reference evidence="6 7" key="1">
    <citation type="submission" date="2018-02" db="EMBL/GenBank/DDBJ databases">
        <title>The draft genome of Phyllobacterium sp. 1N-3.</title>
        <authorList>
            <person name="Liu L."/>
            <person name="Li L."/>
            <person name="Zhang X."/>
            <person name="Wang T."/>
            <person name="Liang L."/>
        </authorList>
    </citation>
    <scope>NUCLEOTIDE SEQUENCE [LARGE SCALE GENOMIC DNA]</scope>
    <source>
        <strain evidence="6 7">1N-3</strain>
    </source>
</reference>
<dbReference type="SUPFAM" id="SSF55729">
    <property type="entry name" value="Acyl-CoA N-acyltransferases (Nat)"/>
    <property type="match status" value="1"/>
</dbReference>
<protein>
    <submittedName>
        <fullName evidence="6">N-acetyltransferase</fullName>
    </submittedName>
</protein>